<feature type="region of interest" description="Disordered" evidence="1">
    <location>
        <begin position="153"/>
        <end position="186"/>
    </location>
</feature>
<name>A0A9P6B577_9AGAM</name>
<protein>
    <submittedName>
        <fullName evidence="2">Uncharacterized protein</fullName>
    </submittedName>
</protein>
<feature type="compositionally biased region" description="Basic and acidic residues" evidence="1">
    <location>
        <begin position="158"/>
        <end position="169"/>
    </location>
</feature>
<organism evidence="2 3">
    <name type="scientific">Hydnum rufescens UP504</name>
    <dbReference type="NCBI Taxonomy" id="1448309"/>
    <lineage>
        <taxon>Eukaryota</taxon>
        <taxon>Fungi</taxon>
        <taxon>Dikarya</taxon>
        <taxon>Basidiomycota</taxon>
        <taxon>Agaricomycotina</taxon>
        <taxon>Agaricomycetes</taxon>
        <taxon>Cantharellales</taxon>
        <taxon>Hydnaceae</taxon>
        <taxon>Hydnum</taxon>
    </lineage>
</organism>
<accession>A0A9P6B577</accession>
<evidence type="ECO:0000313" key="2">
    <source>
        <dbReference type="EMBL" id="KAF9517963.1"/>
    </source>
</evidence>
<comment type="caution">
    <text evidence="2">The sequence shown here is derived from an EMBL/GenBank/DDBJ whole genome shotgun (WGS) entry which is preliminary data.</text>
</comment>
<gene>
    <name evidence="2" type="ORF">BS47DRAFT_422126</name>
</gene>
<dbReference type="AlphaFoldDB" id="A0A9P6B577"/>
<evidence type="ECO:0000256" key="1">
    <source>
        <dbReference type="SAM" id="MobiDB-lite"/>
    </source>
</evidence>
<proteinExistence type="predicted"/>
<keyword evidence="3" id="KW-1185">Reference proteome</keyword>
<reference evidence="2" key="1">
    <citation type="journal article" date="2020" name="Nat. Commun.">
        <title>Large-scale genome sequencing of mycorrhizal fungi provides insights into the early evolution of symbiotic traits.</title>
        <authorList>
            <person name="Miyauchi S."/>
            <person name="Kiss E."/>
            <person name="Kuo A."/>
            <person name="Drula E."/>
            <person name="Kohler A."/>
            <person name="Sanchez-Garcia M."/>
            <person name="Morin E."/>
            <person name="Andreopoulos B."/>
            <person name="Barry K.W."/>
            <person name="Bonito G."/>
            <person name="Buee M."/>
            <person name="Carver A."/>
            <person name="Chen C."/>
            <person name="Cichocki N."/>
            <person name="Clum A."/>
            <person name="Culley D."/>
            <person name="Crous P.W."/>
            <person name="Fauchery L."/>
            <person name="Girlanda M."/>
            <person name="Hayes R.D."/>
            <person name="Keri Z."/>
            <person name="LaButti K."/>
            <person name="Lipzen A."/>
            <person name="Lombard V."/>
            <person name="Magnuson J."/>
            <person name="Maillard F."/>
            <person name="Murat C."/>
            <person name="Nolan M."/>
            <person name="Ohm R.A."/>
            <person name="Pangilinan J."/>
            <person name="Pereira M.F."/>
            <person name="Perotto S."/>
            <person name="Peter M."/>
            <person name="Pfister S."/>
            <person name="Riley R."/>
            <person name="Sitrit Y."/>
            <person name="Stielow J.B."/>
            <person name="Szollosi G."/>
            <person name="Zifcakova L."/>
            <person name="Stursova M."/>
            <person name="Spatafora J.W."/>
            <person name="Tedersoo L."/>
            <person name="Vaario L.M."/>
            <person name="Yamada A."/>
            <person name="Yan M."/>
            <person name="Wang P."/>
            <person name="Xu J."/>
            <person name="Bruns T."/>
            <person name="Baldrian P."/>
            <person name="Vilgalys R."/>
            <person name="Dunand C."/>
            <person name="Henrissat B."/>
            <person name="Grigoriev I.V."/>
            <person name="Hibbett D."/>
            <person name="Nagy L.G."/>
            <person name="Martin F.M."/>
        </authorList>
    </citation>
    <scope>NUCLEOTIDE SEQUENCE</scope>
    <source>
        <strain evidence="2">UP504</strain>
    </source>
</reference>
<sequence>MVNEIYPVATDSDGSNPPEYVDQRNGIVLLHLLDLLISHYPSQSAFYAALRSRRTVVASIRPHIRMYAAAVATAMRRANYAALHQLALPTNPLHIQAIEHYGPKQVPTPEHIYGLGGVRERTLDLVLRRLRALVRQDAWRVVRTAYREVTIGTGEDSPLSKDARNEKEGNQCLPMPTQRFSAHLQQ</sequence>
<dbReference type="Proteomes" id="UP000886523">
    <property type="component" value="Unassembled WGS sequence"/>
</dbReference>
<evidence type="ECO:0000313" key="3">
    <source>
        <dbReference type="Proteomes" id="UP000886523"/>
    </source>
</evidence>
<dbReference type="EMBL" id="MU128928">
    <property type="protein sequence ID" value="KAF9517963.1"/>
    <property type="molecule type" value="Genomic_DNA"/>
</dbReference>